<evidence type="ECO:0000256" key="4">
    <source>
        <dbReference type="ARBA" id="ARBA00016244"/>
    </source>
</evidence>
<comment type="subcellular location">
    <subcellularLocation>
        <location evidence="1">Bacterial flagellum</location>
    </subcellularLocation>
    <subcellularLocation>
        <location evidence="2">Secreted</location>
    </subcellularLocation>
</comment>
<evidence type="ECO:0000313" key="11">
    <source>
        <dbReference type="Proteomes" id="UP000037600"/>
    </source>
</evidence>
<dbReference type="InterPro" id="IPR002371">
    <property type="entry name" value="FlgK"/>
</dbReference>
<feature type="domain" description="Flagellar basal body rod protein N-terminal" evidence="7">
    <location>
        <begin position="11"/>
        <end position="35"/>
    </location>
</feature>
<dbReference type="PATRIC" id="fig|1513271.3.peg.748"/>
<feature type="domain" description="Flagellar basal-body/hook protein C-terminal" evidence="8">
    <location>
        <begin position="645"/>
        <end position="682"/>
    </location>
</feature>
<gene>
    <name evidence="10" type="ORF">XM47_03610</name>
</gene>
<reference evidence="10 11" key="1">
    <citation type="submission" date="2015-04" db="EMBL/GenBank/DDBJ databases">
        <title>Draft Genome Sequence of the Novel Agar-Digesting Marine Bacterium Q1.</title>
        <authorList>
            <person name="Li Y."/>
            <person name="Li D."/>
            <person name="Chen G."/>
            <person name="Du Z."/>
        </authorList>
    </citation>
    <scope>NUCLEOTIDE SEQUENCE [LARGE SCALE GENOMIC DNA]</scope>
    <source>
        <strain evidence="10 11">Q1</strain>
    </source>
</reference>
<organism evidence="10 11">
    <name type="scientific">Catenovulum maritimum</name>
    <dbReference type="NCBI Taxonomy" id="1513271"/>
    <lineage>
        <taxon>Bacteria</taxon>
        <taxon>Pseudomonadati</taxon>
        <taxon>Pseudomonadota</taxon>
        <taxon>Gammaproteobacteria</taxon>
        <taxon>Alteromonadales</taxon>
        <taxon>Alteromonadaceae</taxon>
        <taxon>Catenovulum</taxon>
    </lineage>
</organism>
<evidence type="ECO:0000256" key="2">
    <source>
        <dbReference type="ARBA" id="ARBA00004613"/>
    </source>
</evidence>
<dbReference type="PANTHER" id="PTHR30033:SF1">
    <property type="entry name" value="FLAGELLAR HOOK-ASSOCIATED PROTEIN 1"/>
    <property type="match status" value="1"/>
</dbReference>
<keyword evidence="11" id="KW-1185">Reference proteome</keyword>
<dbReference type="Proteomes" id="UP000037600">
    <property type="component" value="Unassembled WGS sequence"/>
</dbReference>
<evidence type="ECO:0000256" key="5">
    <source>
        <dbReference type="ARBA" id="ARBA00022525"/>
    </source>
</evidence>
<dbReference type="PANTHER" id="PTHR30033">
    <property type="entry name" value="FLAGELLAR HOOK-ASSOCIATED PROTEIN 1"/>
    <property type="match status" value="1"/>
</dbReference>
<protein>
    <recommendedName>
        <fullName evidence="4">Flagellar hook-associated protein 1</fullName>
    </recommendedName>
</protein>
<dbReference type="EMBL" id="LAZL01000004">
    <property type="protein sequence ID" value="KMT66335.1"/>
    <property type="molecule type" value="Genomic_DNA"/>
</dbReference>
<dbReference type="Pfam" id="PF06429">
    <property type="entry name" value="Flg_bbr_C"/>
    <property type="match status" value="1"/>
</dbReference>
<dbReference type="GO" id="GO:0044780">
    <property type="term" value="P:bacterial-type flagellum assembly"/>
    <property type="evidence" value="ECO:0007669"/>
    <property type="project" value="InterPro"/>
</dbReference>
<evidence type="ECO:0000256" key="6">
    <source>
        <dbReference type="ARBA" id="ARBA00023143"/>
    </source>
</evidence>
<dbReference type="GO" id="GO:0005576">
    <property type="term" value="C:extracellular region"/>
    <property type="evidence" value="ECO:0007669"/>
    <property type="project" value="UniProtKB-SubCell"/>
</dbReference>
<dbReference type="AlphaFoldDB" id="A0A0J8GU92"/>
<dbReference type="RefSeq" id="WP_048689770.1">
    <property type="nucleotide sequence ID" value="NZ_KQ130483.1"/>
</dbReference>
<evidence type="ECO:0000259" key="8">
    <source>
        <dbReference type="Pfam" id="PF06429"/>
    </source>
</evidence>
<dbReference type="InterPro" id="IPR053927">
    <property type="entry name" value="FlgK_helical"/>
</dbReference>
<dbReference type="GO" id="GO:0009424">
    <property type="term" value="C:bacterial-type flagellum hook"/>
    <property type="evidence" value="ECO:0007669"/>
    <property type="project" value="InterPro"/>
</dbReference>
<evidence type="ECO:0000259" key="7">
    <source>
        <dbReference type="Pfam" id="PF00460"/>
    </source>
</evidence>
<dbReference type="InterPro" id="IPR001444">
    <property type="entry name" value="Flag_bb_rod_N"/>
</dbReference>
<sequence>MTDLFKIGTSSLLGNQNQLASTSNNIANVNTPGYTRQRTEYTSYVEWGVGRPQVVRMFDKYATDQLRRDTTEQAKLQTYSDNSSILDNLFSDESTSIAKGLDSVFQRLHEASDEPTSLTPRQLFISDANALVARMQGLSDRVLEQEEIVNDELKLEVSETNSLISSLYDLNGKIVTSKKSNDVTGEASPELLDEREEVVRQLASKLNLQVMEDDAGAYLVNTQGGQTLVTNANYFQLAAVPGNPDPQRTDIEVYINSNPSITKDFRTEGLGGSLGGLTAYRTEVLDQTINSLGQLAISFSDAINEQNKLGVTLDGELGGDVFNIPTIKALGYDDNSSADHLIEIGVEDGFGDQVANFDYELTFTSATEYTLQAYQGGETIGSMSGPFTIPAVATDSQASADGLPDGLEFTFSPDGSFAEGDTFLVRPSRLAGVQIEMNLNRPEQLALASPITVENPITNIGSGKIEIESITSTNTDNTNADETAFSSNGFDAAAPASIQINASGGYDVYDTAGTLIGTASSGDNIMQQLKAAGDFDAGGRAATGDDYPGFEVNISGDPKPGDVFNIGFNSEALDDNYNGLALTDLQSEDTMRRNIAGSGNNTLTFGEAYSNLIGYIGDTANRAEIDLASSNALLEQSFARVQDMAGVNLDEEAADLIKFEQAYNASARILTVAQTIFDSLLSAVR</sequence>
<keyword evidence="5" id="KW-0964">Secreted</keyword>
<dbReference type="Pfam" id="PF00460">
    <property type="entry name" value="Flg_bb_rod"/>
    <property type="match status" value="1"/>
</dbReference>
<feature type="domain" description="Flagellar hook-associated protein FlgK helical" evidence="9">
    <location>
        <begin position="85"/>
        <end position="322"/>
    </location>
</feature>
<evidence type="ECO:0000313" key="10">
    <source>
        <dbReference type="EMBL" id="KMT66335.1"/>
    </source>
</evidence>
<dbReference type="GO" id="GO:0005198">
    <property type="term" value="F:structural molecule activity"/>
    <property type="evidence" value="ECO:0007669"/>
    <property type="project" value="InterPro"/>
</dbReference>
<evidence type="ECO:0000256" key="1">
    <source>
        <dbReference type="ARBA" id="ARBA00004365"/>
    </source>
</evidence>
<dbReference type="SUPFAM" id="SSF64518">
    <property type="entry name" value="Phase 1 flagellin"/>
    <property type="match status" value="1"/>
</dbReference>
<dbReference type="STRING" id="1513271.XM47_03610"/>
<dbReference type="InterPro" id="IPR010930">
    <property type="entry name" value="Flg_bb/hook_C_dom"/>
</dbReference>
<proteinExistence type="inferred from homology"/>
<accession>A0A0J8GU92</accession>
<evidence type="ECO:0000256" key="3">
    <source>
        <dbReference type="ARBA" id="ARBA00009677"/>
    </source>
</evidence>
<evidence type="ECO:0000259" key="9">
    <source>
        <dbReference type="Pfam" id="PF22638"/>
    </source>
</evidence>
<name>A0A0J8GU92_9ALTE</name>
<dbReference type="NCBIfam" id="TIGR02492">
    <property type="entry name" value="flgK_ends"/>
    <property type="match status" value="1"/>
</dbReference>
<keyword evidence="6" id="KW-0975">Bacterial flagellum</keyword>
<comment type="caution">
    <text evidence="10">The sequence shown here is derived from an EMBL/GenBank/DDBJ whole genome shotgun (WGS) entry which is preliminary data.</text>
</comment>
<comment type="similarity">
    <text evidence="3">Belongs to the flagella basal body rod proteins family.</text>
</comment>
<dbReference type="OrthoDB" id="9802553at2"/>
<dbReference type="Pfam" id="PF22638">
    <property type="entry name" value="FlgK_D1"/>
    <property type="match status" value="1"/>
</dbReference>